<dbReference type="EMBL" id="HBJA01047586">
    <property type="protein sequence ID" value="CAE0805645.1"/>
    <property type="molecule type" value="Transcribed_RNA"/>
</dbReference>
<organism evidence="1">
    <name type="scientific">Eutreptiella gymnastica</name>
    <dbReference type="NCBI Taxonomy" id="73025"/>
    <lineage>
        <taxon>Eukaryota</taxon>
        <taxon>Discoba</taxon>
        <taxon>Euglenozoa</taxon>
        <taxon>Euglenida</taxon>
        <taxon>Spirocuta</taxon>
        <taxon>Euglenophyceae</taxon>
        <taxon>Eutreptiales</taxon>
        <taxon>Eutreptiaceae</taxon>
        <taxon>Eutreptiella</taxon>
    </lineage>
</organism>
<proteinExistence type="predicted"/>
<gene>
    <name evidence="1" type="ORF">EGYM00163_LOCUS16771</name>
</gene>
<reference evidence="1" key="1">
    <citation type="submission" date="2021-01" db="EMBL/GenBank/DDBJ databases">
        <authorList>
            <person name="Corre E."/>
            <person name="Pelletier E."/>
            <person name="Niang G."/>
            <person name="Scheremetjew M."/>
            <person name="Finn R."/>
            <person name="Kale V."/>
            <person name="Holt S."/>
            <person name="Cochrane G."/>
            <person name="Meng A."/>
            <person name="Brown T."/>
            <person name="Cohen L."/>
        </authorList>
    </citation>
    <scope>NUCLEOTIDE SEQUENCE</scope>
    <source>
        <strain evidence="1">CCMP1594</strain>
    </source>
</reference>
<sequence>MMYSVYEAATCYVFVERPPPPMTLMVPRAPALHCTSGSWAGQGGGPTLEWNADWGSEDPIQTVWGQPWRLQSGWRTLADGRKRLQWKGQLLIGRMVCQGT</sequence>
<name>A0A7S4FP18_9EUGL</name>
<evidence type="ECO:0000313" key="1">
    <source>
        <dbReference type="EMBL" id="CAE0805645.1"/>
    </source>
</evidence>
<accession>A0A7S4FP18</accession>
<protein>
    <submittedName>
        <fullName evidence="1">Uncharacterized protein</fullName>
    </submittedName>
</protein>
<dbReference type="AlphaFoldDB" id="A0A7S4FP18"/>